<evidence type="ECO:0000259" key="8">
    <source>
        <dbReference type="Pfam" id="PF21982"/>
    </source>
</evidence>
<sequence length="269" mass="31586">MATITKITTQKRDTGRYNIYMDFGKGEEFAFSADETVIIKFKLRKGMELDEFALAEVGYHDEIRKAYNNAINYLSHKMRTEKEVRKHLKEKKLEEAAINEVIHRLLEQGYLNDKEYADAYVRTQIGTTDKGAYVVRMELKERGVADPLIEEALKQYTPEEQFEKAKALAEKYARKYASESERILKQKLDVMLRRKGYQTDAIQFALNEADFGREEEDELEAIRLQGEKAHRKHAKLTGYAYERKMKETLFRKGFPIELIERYLEARGEE</sequence>
<comment type="similarity">
    <text evidence="2 5">Belongs to the RecX family.</text>
</comment>
<evidence type="ECO:0000313" key="10">
    <source>
        <dbReference type="Proteomes" id="UP000257144"/>
    </source>
</evidence>
<keyword evidence="4 5" id="KW-0963">Cytoplasm</keyword>
<dbReference type="InterPro" id="IPR036388">
    <property type="entry name" value="WH-like_DNA-bd_sf"/>
</dbReference>
<evidence type="ECO:0000259" key="6">
    <source>
        <dbReference type="Pfam" id="PF02631"/>
    </source>
</evidence>
<reference evidence="9 10" key="1">
    <citation type="submission" date="2018-07" db="EMBL/GenBank/DDBJ databases">
        <title>Bacillus sp. YLB-04 draft genome sequence.</title>
        <authorList>
            <person name="Yu L."/>
            <person name="Tang X."/>
        </authorList>
    </citation>
    <scope>NUCLEOTIDE SEQUENCE [LARGE SCALE GENOMIC DNA]</scope>
    <source>
        <strain evidence="9 10">YLB-04</strain>
    </source>
</reference>
<dbReference type="PANTHER" id="PTHR33602:SF1">
    <property type="entry name" value="REGULATORY PROTEIN RECX FAMILY PROTEIN"/>
    <property type="match status" value="1"/>
</dbReference>
<evidence type="ECO:0000256" key="5">
    <source>
        <dbReference type="HAMAP-Rule" id="MF_01114"/>
    </source>
</evidence>
<evidence type="ECO:0000256" key="4">
    <source>
        <dbReference type="ARBA" id="ARBA00022490"/>
    </source>
</evidence>
<dbReference type="Pfam" id="PF21982">
    <property type="entry name" value="RecX_HTH1"/>
    <property type="match status" value="1"/>
</dbReference>
<dbReference type="GO" id="GO:0006282">
    <property type="term" value="P:regulation of DNA repair"/>
    <property type="evidence" value="ECO:0007669"/>
    <property type="project" value="UniProtKB-UniRule"/>
</dbReference>
<dbReference type="OrthoDB" id="5421057at2"/>
<dbReference type="InterPro" id="IPR003783">
    <property type="entry name" value="Regulatory_RecX"/>
</dbReference>
<feature type="domain" description="RecX third three-helical" evidence="7">
    <location>
        <begin position="216"/>
        <end position="263"/>
    </location>
</feature>
<evidence type="ECO:0000256" key="3">
    <source>
        <dbReference type="ARBA" id="ARBA00018111"/>
    </source>
</evidence>
<feature type="domain" description="RecX third three-helical" evidence="7">
    <location>
        <begin position="159"/>
        <end position="206"/>
    </location>
</feature>
<accession>A0A3D8GNM9</accession>
<name>A0A3D8GNM9_9BACI</name>
<comment type="caution">
    <text evidence="9">The sequence shown here is derived from an EMBL/GenBank/DDBJ whole genome shotgun (WGS) entry which is preliminary data.</text>
</comment>
<evidence type="ECO:0000259" key="7">
    <source>
        <dbReference type="Pfam" id="PF21981"/>
    </source>
</evidence>
<comment type="function">
    <text evidence="5">Modulates RecA activity.</text>
</comment>
<dbReference type="HAMAP" id="MF_01114">
    <property type="entry name" value="RecX"/>
    <property type="match status" value="1"/>
</dbReference>
<protein>
    <recommendedName>
        <fullName evidence="3 5">Regulatory protein RecX</fullName>
    </recommendedName>
</protein>
<evidence type="ECO:0000256" key="2">
    <source>
        <dbReference type="ARBA" id="ARBA00009695"/>
    </source>
</evidence>
<dbReference type="PANTHER" id="PTHR33602">
    <property type="entry name" value="REGULATORY PROTEIN RECX FAMILY PROTEIN"/>
    <property type="match status" value="1"/>
</dbReference>
<dbReference type="Gene3D" id="1.10.10.10">
    <property type="entry name" value="Winged helix-like DNA-binding domain superfamily/Winged helix DNA-binding domain"/>
    <property type="match status" value="4"/>
</dbReference>
<dbReference type="InterPro" id="IPR053925">
    <property type="entry name" value="RecX_HTH_3rd"/>
</dbReference>
<feature type="domain" description="RecX first three-helical" evidence="8">
    <location>
        <begin position="66"/>
        <end position="105"/>
    </location>
</feature>
<dbReference type="EMBL" id="QNQT01000007">
    <property type="protein sequence ID" value="RDU35937.1"/>
    <property type="molecule type" value="Genomic_DNA"/>
</dbReference>
<proteinExistence type="inferred from homology"/>
<evidence type="ECO:0000256" key="1">
    <source>
        <dbReference type="ARBA" id="ARBA00004496"/>
    </source>
</evidence>
<dbReference type="GO" id="GO:0005737">
    <property type="term" value="C:cytoplasm"/>
    <property type="evidence" value="ECO:0007669"/>
    <property type="project" value="UniProtKB-SubCell"/>
</dbReference>
<dbReference type="Pfam" id="PF21981">
    <property type="entry name" value="RecX_HTH3"/>
    <property type="match status" value="2"/>
</dbReference>
<dbReference type="RefSeq" id="WP_115452865.1">
    <property type="nucleotide sequence ID" value="NZ_QNQT01000007.1"/>
</dbReference>
<gene>
    <name evidence="5" type="primary">recX</name>
    <name evidence="9" type="ORF">DRW41_15185</name>
</gene>
<feature type="domain" description="RecX second three-helical" evidence="6">
    <location>
        <begin position="112"/>
        <end position="153"/>
    </location>
</feature>
<dbReference type="InterPro" id="IPR053924">
    <property type="entry name" value="RecX_HTH_2nd"/>
</dbReference>
<organism evidence="9 10">
    <name type="scientific">Neobacillus piezotolerans</name>
    <dbReference type="NCBI Taxonomy" id="2259171"/>
    <lineage>
        <taxon>Bacteria</taxon>
        <taxon>Bacillati</taxon>
        <taxon>Bacillota</taxon>
        <taxon>Bacilli</taxon>
        <taxon>Bacillales</taxon>
        <taxon>Bacillaceae</taxon>
        <taxon>Neobacillus</taxon>
    </lineage>
</organism>
<comment type="subcellular location">
    <subcellularLocation>
        <location evidence="1 5">Cytoplasm</location>
    </subcellularLocation>
</comment>
<evidence type="ECO:0000313" key="9">
    <source>
        <dbReference type="EMBL" id="RDU35937.1"/>
    </source>
</evidence>
<dbReference type="NCBIfam" id="NF010733">
    <property type="entry name" value="PRK14135.1"/>
    <property type="match status" value="1"/>
</dbReference>
<dbReference type="AlphaFoldDB" id="A0A3D8GNM9"/>
<dbReference type="InterPro" id="IPR053926">
    <property type="entry name" value="RecX_HTH_1st"/>
</dbReference>
<dbReference type="Pfam" id="PF02631">
    <property type="entry name" value="RecX_HTH2"/>
    <property type="match status" value="1"/>
</dbReference>
<dbReference type="Proteomes" id="UP000257144">
    <property type="component" value="Unassembled WGS sequence"/>
</dbReference>
<keyword evidence="10" id="KW-1185">Reference proteome</keyword>